<dbReference type="InterPro" id="IPR047817">
    <property type="entry name" value="ABC2_TM_bact-type"/>
</dbReference>
<dbReference type="Proteomes" id="UP000243558">
    <property type="component" value="Unassembled WGS sequence"/>
</dbReference>
<feature type="transmembrane region" description="Helical" evidence="9">
    <location>
        <begin position="31"/>
        <end position="52"/>
    </location>
</feature>
<dbReference type="AlphaFoldDB" id="A0A1A7NVC6"/>
<dbReference type="PROSITE" id="PS51012">
    <property type="entry name" value="ABC_TM2"/>
    <property type="match status" value="1"/>
</dbReference>
<dbReference type="GO" id="GO:0043190">
    <property type="term" value="C:ATP-binding cassette (ABC) transporter complex"/>
    <property type="evidence" value="ECO:0007669"/>
    <property type="project" value="InterPro"/>
</dbReference>
<dbReference type="InterPro" id="IPR013525">
    <property type="entry name" value="ABC2_TM"/>
</dbReference>
<dbReference type="PANTHER" id="PTHR30413">
    <property type="entry name" value="INNER MEMBRANE TRANSPORT PERMEASE"/>
    <property type="match status" value="1"/>
</dbReference>
<feature type="domain" description="ABC transmembrane type-2" evidence="10">
    <location>
        <begin position="32"/>
        <end position="250"/>
    </location>
</feature>
<dbReference type="EMBL" id="JTJM01000009">
    <property type="protein sequence ID" value="OBW93451.1"/>
    <property type="molecule type" value="Genomic_DNA"/>
</dbReference>
<keyword evidence="4 9" id="KW-1003">Cell membrane</keyword>
<dbReference type="RefSeq" id="WP_065238784.1">
    <property type="nucleotide sequence ID" value="NZ_JTJM01000009.1"/>
</dbReference>
<dbReference type="GO" id="GO:0015920">
    <property type="term" value="P:lipopolysaccharide transport"/>
    <property type="evidence" value="ECO:0007669"/>
    <property type="project" value="TreeGrafter"/>
</dbReference>
<keyword evidence="3 9" id="KW-0813">Transport</keyword>
<dbReference type="GO" id="GO:0140359">
    <property type="term" value="F:ABC-type transporter activity"/>
    <property type="evidence" value="ECO:0007669"/>
    <property type="project" value="InterPro"/>
</dbReference>
<evidence type="ECO:0000256" key="3">
    <source>
        <dbReference type="ARBA" id="ARBA00022448"/>
    </source>
</evidence>
<gene>
    <name evidence="11" type="ORF">QV01_02275</name>
</gene>
<protein>
    <recommendedName>
        <fullName evidence="9">Transport permease protein</fullName>
    </recommendedName>
</protein>
<evidence type="ECO:0000313" key="11">
    <source>
        <dbReference type="EMBL" id="OBW93451.1"/>
    </source>
</evidence>
<evidence type="ECO:0000256" key="2">
    <source>
        <dbReference type="ARBA" id="ARBA00007783"/>
    </source>
</evidence>
<feature type="transmembrane region" description="Helical" evidence="9">
    <location>
        <begin position="226"/>
        <end position="248"/>
    </location>
</feature>
<feature type="transmembrane region" description="Helical" evidence="9">
    <location>
        <begin position="173"/>
        <end position="191"/>
    </location>
</feature>
<evidence type="ECO:0000256" key="8">
    <source>
        <dbReference type="ARBA" id="ARBA00023136"/>
    </source>
</evidence>
<keyword evidence="5" id="KW-0997">Cell inner membrane</keyword>
<keyword evidence="8 9" id="KW-0472">Membrane</keyword>
<reference evidence="11 12" key="1">
    <citation type="submission" date="2014-11" db="EMBL/GenBank/DDBJ databases">
        <title>Pan-genome of Gallibacterium spp.</title>
        <authorList>
            <person name="Kudirkiene E."/>
            <person name="Bojesen A.M."/>
        </authorList>
    </citation>
    <scope>NUCLEOTIDE SEQUENCE [LARGE SCALE GENOMIC DNA]</scope>
    <source>
        <strain evidence="11 12">F151</strain>
    </source>
</reference>
<comment type="subcellular location">
    <subcellularLocation>
        <location evidence="1 9">Cell inner membrane</location>
        <topology evidence="1 9">Multi-pass membrane protein</topology>
    </subcellularLocation>
</comment>
<evidence type="ECO:0000256" key="9">
    <source>
        <dbReference type="RuleBase" id="RU361157"/>
    </source>
</evidence>
<evidence type="ECO:0000259" key="10">
    <source>
        <dbReference type="PROSITE" id="PS51012"/>
    </source>
</evidence>
<accession>A0A1A7NVC6</accession>
<evidence type="ECO:0000313" key="12">
    <source>
        <dbReference type="Proteomes" id="UP000243558"/>
    </source>
</evidence>
<evidence type="ECO:0000256" key="4">
    <source>
        <dbReference type="ARBA" id="ARBA00022475"/>
    </source>
</evidence>
<feature type="transmembrane region" description="Helical" evidence="9">
    <location>
        <begin position="110"/>
        <end position="131"/>
    </location>
</feature>
<feature type="transmembrane region" description="Helical" evidence="9">
    <location>
        <begin position="137"/>
        <end position="166"/>
    </location>
</feature>
<dbReference type="PRINTS" id="PR00164">
    <property type="entry name" value="ABC2TRNSPORT"/>
</dbReference>
<keyword evidence="12" id="KW-1185">Reference proteome</keyword>
<feature type="transmembrane region" description="Helical" evidence="9">
    <location>
        <begin position="64"/>
        <end position="89"/>
    </location>
</feature>
<dbReference type="PIRSF" id="PIRSF006648">
    <property type="entry name" value="DrrB"/>
    <property type="match status" value="1"/>
</dbReference>
<dbReference type="InterPro" id="IPR000412">
    <property type="entry name" value="ABC_2_transport"/>
</dbReference>
<dbReference type="OrthoDB" id="9786910at2"/>
<keyword evidence="7 9" id="KW-1133">Transmembrane helix</keyword>
<dbReference type="Pfam" id="PF01061">
    <property type="entry name" value="ABC2_membrane"/>
    <property type="match status" value="1"/>
</dbReference>
<dbReference type="PANTHER" id="PTHR30413:SF8">
    <property type="entry name" value="TRANSPORT PERMEASE PROTEIN"/>
    <property type="match status" value="1"/>
</dbReference>
<organism evidence="11 12">
    <name type="scientific">Gallibacterium genomosp. 3</name>
    <dbReference type="NCBI Taxonomy" id="505345"/>
    <lineage>
        <taxon>Bacteria</taxon>
        <taxon>Pseudomonadati</taxon>
        <taxon>Pseudomonadota</taxon>
        <taxon>Gammaproteobacteria</taxon>
        <taxon>Pasteurellales</taxon>
        <taxon>Pasteurellaceae</taxon>
        <taxon>Gallibacterium</taxon>
    </lineage>
</organism>
<evidence type="ECO:0000256" key="5">
    <source>
        <dbReference type="ARBA" id="ARBA00022519"/>
    </source>
</evidence>
<comment type="similarity">
    <text evidence="2 9">Belongs to the ABC-2 integral membrane protein family.</text>
</comment>
<evidence type="ECO:0000256" key="7">
    <source>
        <dbReference type="ARBA" id="ARBA00022989"/>
    </source>
</evidence>
<keyword evidence="6 9" id="KW-0812">Transmembrane</keyword>
<sequence>MTVFSSELYKYKNLINELVQRDIKKKYRRSVLGIVWSMLNPLLMMLITAMVFSNLFKFDVQNFALYLLTGQLVFTFYSEATNFAMGSILENGHLIKKVYMPKYLFPLSRVCSSGVNLCFTFPAMLAVMLYTNQAITFKLLFCLIPLILLFFFCLGVGLLLSAYAVYFRDLFHLYGVLLTALNYATPIFYPVSIIPEEYKFLITYNPLTYYLESFREIVYNNQYPDISLLLICIGISSLSLIIGGYIFYRKQNNFVLYL</sequence>
<evidence type="ECO:0000256" key="6">
    <source>
        <dbReference type="ARBA" id="ARBA00022692"/>
    </source>
</evidence>
<evidence type="ECO:0000256" key="1">
    <source>
        <dbReference type="ARBA" id="ARBA00004429"/>
    </source>
</evidence>
<name>A0A1A7NVC6_9PAST</name>
<comment type="caution">
    <text evidence="11">The sequence shown here is derived from an EMBL/GenBank/DDBJ whole genome shotgun (WGS) entry which is preliminary data.</text>
</comment>
<proteinExistence type="inferred from homology"/>
<dbReference type="PATRIC" id="fig|505345.7.peg.458"/>